<dbReference type="Gene3D" id="1.10.10.10">
    <property type="entry name" value="Winged helix-like DNA-binding domain superfamily/Winged helix DNA-binding domain"/>
    <property type="match status" value="1"/>
</dbReference>
<dbReference type="InterPro" id="IPR036388">
    <property type="entry name" value="WH-like_DNA-bd_sf"/>
</dbReference>
<dbReference type="NCBIfam" id="TIGR02937">
    <property type="entry name" value="sigma70-ECF"/>
    <property type="match status" value="1"/>
</dbReference>
<evidence type="ECO:0000256" key="5">
    <source>
        <dbReference type="ARBA" id="ARBA00023163"/>
    </source>
</evidence>
<dbReference type="RefSeq" id="WP_039363516.1">
    <property type="nucleotide sequence ID" value="NZ_PGEZ01000001.1"/>
</dbReference>
<organism evidence="8 9">
    <name type="scientific">Mumia flava</name>
    <dbReference type="NCBI Taxonomy" id="1348852"/>
    <lineage>
        <taxon>Bacteria</taxon>
        <taxon>Bacillati</taxon>
        <taxon>Actinomycetota</taxon>
        <taxon>Actinomycetes</taxon>
        <taxon>Propionibacteriales</taxon>
        <taxon>Nocardioidaceae</taxon>
        <taxon>Mumia</taxon>
    </lineage>
</organism>
<evidence type="ECO:0000259" key="6">
    <source>
        <dbReference type="Pfam" id="PF04542"/>
    </source>
</evidence>
<evidence type="ECO:0000256" key="1">
    <source>
        <dbReference type="ARBA" id="ARBA00010641"/>
    </source>
</evidence>
<dbReference type="InterPro" id="IPR032710">
    <property type="entry name" value="NTF2-like_dom_sf"/>
</dbReference>
<dbReference type="GO" id="GO:0003677">
    <property type="term" value="F:DNA binding"/>
    <property type="evidence" value="ECO:0007669"/>
    <property type="project" value="InterPro"/>
</dbReference>
<accession>A0A0B2B725</accession>
<evidence type="ECO:0000256" key="4">
    <source>
        <dbReference type="ARBA" id="ARBA00023082"/>
    </source>
</evidence>
<protein>
    <submittedName>
        <fullName evidence="8">RNA polymerase sigma-70 factor (ECF subfamily)</fullName>
    </submittedName>
</protein>
<dbReference type="PANTHER" id="PTHR30173">
    <property type="entry name" value="SIGMA 19 FACTOR"/>
    <property type="match status" value="1"/>
</dbReference>
<dbReference type="Pfam" id="PF08281">
    <property type="entry name" value="Sigma70_r4_2"/>
    <property type="match status" value="1"/>
</dbReference>
<dbReference type="GO" id="GO:0016987">
    <property type="term" value="F:sigma factor activity"/>
    <property type="evidence" value="ECO:0007669"/>
    <property type="project" value="UniProtKB-KW"/>
</dbReference>
<dbReference type="SUPFAM" id="SSF54427">
    <property type="entry name" value="NTF2-like"/>
    <property type="match status" value="1"/>
</dbReference>
<proteinExistence type="inferred from homology"/>
<dbReference type="GO" id="GO:0006352">
    <property type="term" value="P:DNA-templated transcription initiation"/>
    <property type="evidence" value="ECO:0007669"/>
    <property type="project" value="InterPro"/>
</dbReference>
<name>A0A0B2B725_9ACTN</name>
<evidence type="ECO:0000256" key="3">
    <source>
        <dbReference type="ARBA" id="ARBA00023015"/>
    </source>
</evidence>
<evidence type="ECO:0000313" key="9">
    <source>
        <dbReference type="Proteomes" id="UP000230842"/>
    </source>
</evidence>
<dbReference type="InterPro" id="IPR014284">
    <property type="entry name" value="RNA_pol_sigma-70_dom"/>
</dbReference>
<keyword evidence="3" id="KW-0805">Transcription regulation</keyword>
<dbReference type="PANTHER" id="PTHR30173:SF43">
    <property type="entry name" value="ECF RNA POLYMERASE SIGMA FACTOR SIGI-RELATED"/>
    <property type="match status" value="1"/>
</dbReference>
<reference evidence="8 9" key="1">
    <citation type="submission" date="2017-11" db="EMBL/GenBank/DDBJ databases">
        <title>Genomic Encyclopedia of Archaeal and Bacterial Type Strains, Phase II (KMG-II): From Individual Species to Whole Genera.</title>
        <authorList>
            <person name="Goeker M."/>
        </authorList>
    </citation>
    <scope>NUCLEOTIDE SEQUENCE [LARGE SCALE GENOMIC DNA]</scope>
    <source>
        <strain evidence="8 9">DSM 27763</strain>
    </source>
</reference>
<comment type="caution">
    <text evidence="8">The sequence shown here is derived from an EMBL/GenBank/DDBJ whole genome shotgun (WGS) entry which is preliminary data.</text>
</comment>
<dbReference type="SUPFAM" id="SSF88946">
    <property type="entry name" value="Sigma2 domain of RNA polymerase sigma factors"/>
    <property type="match status" value="1"/>
</dbReference>
<gene>
    <name evidence="8" type="ORF">CLV56_2054</name>
</gene>
<dbReference type="NCBIfam" id="NF007214">
    <property type="entry name" value="PRK09636.1"/>
    <property type="match status" value="1"/>
</dbReference>
<dbReference type="InterPro" id="IPR052704">
    <property type="entry name" value="ECF_Sigma-70_Domain"/>
</dbReference>
<feature type="domain" description="RNA polymerase sigma factor 70 region 4 type 2" evidence="7">
    <location>
        <begin position="116"/>
        <end position="166"/>
    </location>
</feature>
<dbReference type="Gene3D" id="1.10.1740.10">
    <property type="match status" value="1"/>
</dbReference>
<feature type="domain" description="RNA polymerase sigma-70 region 2" evidence="6">
    <location>
        <begin position="13"/>
        <end position="76"/>
    </location>
</feature>
<comment type="subunit">
    <text evidence="2">Interacts transiently with the RNA polymerase catalytic core formed by RpoA, RpoB, RpoC and RpoZ (2 alpha, 1 beta, 1 beta' and 1 omega subunit) to form the RNA polymerase holoenzyme that can initiate transcription.</text>
</comment>
<dbReference type="Pfam" id="PF04542">
    <property type="entry name" value="Sigma70_r2"/>
    <property type="match status" value="1"/>
</dbReference>
<keyword evidence="5" id="KW-0804">Transcription</keyword>
<comment type="similarity">
    <text evidence="1">Belongs to the sigma-70 factor family. ECF subfamily.</text>
</comment>
<evidence type="ECO:0000259" key="7">
    <source>
        <dbReference type="Pfam" id="PF08281"/>
    </source>
</evidence>
<dbReference type="AlphaFoldDB" id="A0A0B2B725"/>
<dbReference type="Proteomes" id="UP000230842">
    <property type="component" value="Unassembled WGS sequence"/>
</dbReference>
<dbReference type="InterPro" id="IPR007627">
    <property type="entry name" value="RNA_pol_sigma70_r2"/>
</dbReference>
<dbReference type="Gene3D" id="3.10.450.50">
    <property type="match status" value="1"/>
</dbReference>
<dbReference type="InterPro" id="IPR013324">
    <property type="entry name" value="RNA_pol_sigma_r3/r4-like"/>
</dbReference>
<dbReference type="EMBL" id="PGEZ01000001">
    <property type="protein sequence ID" value="PJJ57816.1"/>
    <property type="molecule type" value="Genomic_DNA"/>
</dbReference>
<keyword evidence="9" id="KW-1185">Reference proteome</keyword>
<dbReference type="SUPFAM" id="SSF88659">
    <property type="entry name" value="Sigma3 and sigma4 domains of RNA polymerase sigma factors"/>
    <property type="match status" value="1"/>
</dbReference>
<evidence type="ECO:0000313" key="8">
    <source>
        <dbReference type="EMBL" id="PJJ57816.1"/>
    </source>
</evidence>
<keyword evidence="4" id="KW-0731">Sigma factor</keyword>
<dbReference type="InterPro" id="IPR013325">
    <property type="entry name" value="RNA_pol_sigma_r2"/>
</dbReference>
<dbReference type="InterPro" id="IPR013249">
    <property type="entry name" value="RNA_pol_sigma70_r4_t2"/>
</dbReference>
<evidence type="ECO:0000256" key="2">
    <source>
        <dbReference type="ARBA" id="ARBA00011344"/>
    </source>
</evidence>
<sequence>MSGATENDLAAAFEEHRPHLLRVAYATTSSWAAAEDCVQETWLRLERTDVAEIRDLRAWLTTAVGRIALDQLGSARARRERYVGTWLPEPVVEPAPDAAGADPADRVTMDESVGLALLVVLERLSPAQRVAYLMHDVFGLSFDEIATMVGRSPAAVRKLASRARRDVRAAGPRRPAGPDEQREVADAFSAACLDGDLARLVALLDADVELRSDGGGLVSAVRQVQRGAEGVARILIGFARQPPLAARRVLVNGDPGMLLRSADGVLTVLFLEIDDGRVVAVDMVRNPDKLRHLADDLLG</sequence>